<dbReference type="PIRSF" id="PIRSF030780">
    <property type="entry name" value="Md_memb_hyd_prd"/>
    <property type="match status" value="1"/>
</dbReference>
<accession>A0A9Q9FGD7</accession>
<dbReference type="InterPro" id="IPR007404">
    <property type="entry name" value="YdjM-like"/>
</dbReference>
<dbReference type="PANTHER" id="PTHR35531:SF1">
    <property type="entry name" value="INNER MEMBRANE PROTEIN YBCI-RELATED"/>
    <property type="match status" value="1"/>
</dbReference>
<evidence type="ECO:0000313" key="3">
    <source>
        <dbReference type="EMBL" id="UUF08711.1"/>
    </source>
</evidence>
<proteinExistence type="predicted"/>
<feature type="transmembrane region" description="Helical" evidence="1">
    <location>
        <begin position="107"/>
        <end position="137"/>
    </location>
</feature>
<keyword evidence="4" id="KW-1185">Reference proteome</keyword>
<evidence type="ECO:0000313" key="2">
    <source>
        <dbReference type="EMBL" id="UUF05845.1"/>
    </source>
</evidence>
<keyword evidence="1" id="KW-0472">Membrane</keyword>
<feature type="transmembrane region" description="Helical" evidence="1">
    <location>
        <begin position="80"/>
        <end position="101"/>
    </location>
</feature>
<dbReference type="Pfam" id="PF04307">
    <property type="entry name" value="YdjM"/>
    <property type="match status" value="1"/>
</dbReference>
<keyword evidence="1" id="KW-0812">Transmembrane</keyword>
<evidence type="ECO:0000313" key="5">
    <source>
        <dbReference type="Proteomes" id="UP001058072"/>
    </source>
</evidence>
<reference evidence="3 4" key="1">
    <citation type="submission" date="2021-03" db="EMBL/GenBank/DDBJ databases">
        <title>Comparative Genomics and Metabolomics in the genus Turicibacter.</title>
        <authorList>
            <person name="Maki J."/>
            <person name="Looft T."/>
        </authorList>
    </citation>
    <scope>NUCLEOTIDE SEQUENCE</scope>
    <source>
        <strain evidence="3">ISU324</strain>
        <strain evidence="2 4">MMM721</strain>
    </source>
</reference>
<dbReference type="RefSeq" id="WP_212724733.1">
    <property type="nucleotide sequence ID" value="NZ_CP071249.1"/>
</dbReference>
<dbReference type="EMBL" id="CP071250">
    <property type="protein sequence ID" value="UUF08711.1"/>
    <property type="molecule type" value="Genomic_DNA"/>
</dbReference>
<feature type="transmembrane region" description="Helical" evidence="1">
    <location>
        <begin position="157"/>
        <end position="182"/>
    </location>
</feature>
<name>A0A9Q9FGD7_9FIRM</name>
<keyword evidence="3" id="KW-0378">Hydrolase</keyword>
<dbReference type="InterPro" id="IPR016956">
    <property type="entry name" value="YdjM"/>
</dbReference>
<dbReference type="GO" id="GO:0016787">
    <property type="term" value="F:hydrolase activity"/>
    <property type="evidence" value="ECO:0007669"/>
    <property type="project" value="UniProtKB-KW"/>
</dbReference>
<protein>
    <submittedName>
        <fullName evidence="3">Metal-dependent hydrolase</fullName>
    </submittedName>
</protein>
<dbReference type="Proteomes" id="UP001058016">
    <property type="component" value="Chromosome"/>
</dbReference>
<keyword evidence="1" id="KW-1133">Transmembrane helix</keyword>
<dbReference type="PANTHER" id="PTHR35531">
    <property type="entry name" value="INNER MEMBRANE PROTEIN YBCI-RELATED"/>
    <property type="match status" value="1"/>
</dbReference>
<dbReference type="AlphaFoldDB" id="A0A9Q9FGD7"/>
<gene>
    <name evidence="2" type="ORF">J0J69_12545</name>
    <name evidence="3" type="ORF">J0J70_01415</name>
</gene>
<dbReference type="EMBL" id="CP071249">
    <property type="protein sequence ID" value="UUF05845.1"/>
    <property type="molecule type" value="Genomic_DNA"/>
</dbReference>
<evidence type="ECO:0000313" key="4">
    <source>
        <dbReference type="Proteomes" id="UP001058016"/>
    </source>
</evidence>
<evidence type="ECO:0000256" key="1">
    <source>
        <dbReference type="SAM" id="Phobius"/>
    </source>
</evidence>
<dbReference type="Proteomes" id="UP001058072">
    <property type="component" value="Chromosome"/>
</dbReference>
<sequence length="184" mass="20643">MTAATHQRGGLLCGLITHQLFIAPLYAEANTFSKLFIITLYCVATTVGSLLPDIDMKSSQMGKLLPFISKFISTHFKHRTLTHSLLSIAFFFILMSFAPLLNVGQDFYIILTCGLMVGHISHIVLDLFTHQGVCLFYPCKIKIKLANFKTGAKGERFVNSALLVSMVLYFVYETYTVMVYAFHP</sequence>
<organism evidence="3 5">
    <name type="scientific">Turicibacter bilis</name>
    <dbReference type="NCBI Taxonomy" id="2735723"/>
    <lineage>
        <taxon>Bacteria</taxon>
        <taxon>Bacillati</taxon>
        <taxon>Bacillota</taxon>
        <taxon>Erysipelotrichia</taxon>
        <taxon>Erysipelotrichales</taxon>
        <taxon>Turicibacteraceae</taxon>
        <taxon>Turicibacter</taxon>
    </lineage>
</organism>